<reference evidence="4" key="1">
    <citation type="submission" date="2016-10" db="EMBL/GenBank/DDBJ databases">
        <authorList>
            <person name="Varghese N."/>
            <person name="Submissions S."/>
        </authorList>
    </citation>
    <scope>NUCLEOTIDE SEQUENCE [LARGE SCALE GENOMIC DNA]</scope>
    <source>
        <strain evidence="4">CGMCC 1.3431</strain>
    </source>
</reference>
<evidence type="ECO:0000313" key="4">
    <source>
        <dbReference type="Proteomes" id="UP000199150"/>
    </source>
</evidence>
<keyword evidence="2" id="KW-0732">Signal</keyword>
<dbReference type="STRING" id="260084.SAMN02927928_1022"/>
<protein>
    <submittedName>
        <fullName evidence="3">Uncharacterized protein</fullName>
    </submittedName>
</protein>
<name>A0A1G4QAA4_9CAUL</name>
<dbReference type="Proteomes" id="UP000199150">
    <property type="component" value="Unassembled WGS sequence"/>
</dbReference>
<feature type="region of interest" description="Disordered" evidence="1">
    <location>
        <begin position="349"/>
        <end position="369"/>
    </location>
</feature>
<accession>A0A1G4QAA4</accession>
<proteinExistence type="predicted"/>
<sequence>MISSSRLPLVLLILSLVCASLSACGNTRSPPADVAKNPASAMAFARGALGKMPDAARQAFKDKLKAENERLNAELKTILTSGESGQLGRLAVFAQARKANLQELKRRISIENGLLAQIDPEHVNYSGTDPNSALIHAQEITTHRTVIAQAVLMAGVEQRFLRRVLSVSPVLQEASQRQDDAQGSMAAPSANVGTIPYYIDEMKKEPCLFISPDATSPAPVSVRGIELGMNRRKVIDTLCASENGEVRIQAQAVGQTYSPGSVEIGARLLAWEAYRKGAAYSPDYQGVNAWLANPENSAEIRSLVHPYLKTTRFCLHCTGIGREDANFLSVEYAPEGTVVAVIRSQRYTDSTSQDASGRPLLVDHPHPQPMNAVLDPLRNQFGTPSFVFRNMVAWVYPDGQTPLQPEAWSIQASPDGLSTGIRFNDANFTVPSPLNAGTPAFMTLYRALSAQSTPATYCVSKYAYDGLDGNWPLKAIYADRYGARAYDPSVAAPGETDRCGVIVYAVMDLTADDDHDVYITDSTPVYGLTVSIINTVRLADVHKREAQTVIDRMKALAATSQSAKPVDLRH</sequence>
<dbReference type="PROSITE" id="PS51257">
    <property type="entry name" value="PROKAR_LIPOPROTEIN"/>
    <property type="match status" value="1"/>
</dbReference>
<dbReference type="EMBL" id="FMTS01000001">
    <property type="protein sequence ID" value="SCW41069.1"/>
    <property type="molecule type" value="Genomic_DNA"/>
</dbReference>
<evidence type="ECO:0000313" key="3">
    <source>
        <dbReference type="EMBL" id="SCW41069.1"/>
    </source>
</evidence>
<feature type="chain" id="PRO_5011494297" evidence="2">
    <location>
        <begin position="24"/>
        <end position="570"/>
    </location>
</feature>
<keyword evidence="4" id="KW-1185">Reference proteome</keyword>
<dbReference type="AlphaFoldDB" id="A0A1G4QAA4"/>
<gene>
    <name evidence="3" type="ORF">SAMN02927928_1022</name>
</gene>
<organism evidence="3 4">
    <name type="scientific">Asticcacaulis taihuensis</name>
    <dbReference type="NCBI Taxonomy" id="260084"/>
    <lineage>
        <taxon>Bacteria</taxon>
        <taxon>Pseudomonadati</taxon>
        <taxon>Pseudomonadota</taxon>
        <taxon>Alphaproteobacteria</taxon>
        <taxon>Caulobacterales</taxon>
        <taxon>Caulobacteraceae</taxon>
        <taxon>Asticcacaulis</taxon>
    </lineage>
</organism>
<evidence type="ECO:0000256" key="2">
    <source>
        <dbReference type="SAM" id="SignalP"/>
    </source>
</evidence>
<evidence type="ECO:0000256" key="1">
    <source>
        <dbReference type="SAM" id="MobiDB-lite"/>
    </source>
</evidence>
<feature type="signal peptide" evidence="2">
    <location>
        <begin position="1"/>
        <end position="23"/>
    </location>
</feature>